<proteinExistence type="predicted"/>
<dbReference type="Ensembl" id="ENSDCDT00010024803.1">
    <property type="protein sequence ID" value="ENSDCDP00010022010.1"/>
    <property type="gene ID" value="ENSDCDG00010011356.1"/>
</dbReference>
<gene>
    <name evidence="3" type="primary">LOC114792660</name>
</gene>
<feature type="domain" description="Senescence" evidence="2">
    <location>
        <begin position="223"/>
        <end position="414"/>
    </location>
</feature>
<dbReference type="AlphaFoldDB" id="A0AAY4BM80"/>
<dbReference type="InterPro" id="IPR045036">
    <property type="entry name" value="Spartin-like"/>
</dbReference>
<evidence type="ECO:0000313" key="4">
    <source>
        <dbReference type="Proteomes" id="UP000694580"/>
    </source>
</evidence>
<evidence type="ECO:0000259" key="2">
    <source>
        <dbReference type="Pfam" id="PF06911"/>
    </source>
</evidence>
<feature type="compositionally biased region" description="Polar residues" evidence="1">
    <location>
        <begin position="1"/>
        <end position="19"/>
    </location>
</feature>
<dbReference type="GeneTree" id="ENSGT00390000012235"/>
<reference evidence="3" key="2">
    <citation type="submission" date="2025-08" db="UniProtKB">
        <authorList>
            <consortium name="Ensembl"/>
        </authorList>
    </citation>
    <scope>IDENTIFICATION</scope>
</reference>
<sequence length="428" mass="45910">MPISGNTGRSPSISQTASRFASGGQRLKYRDEEHPGSDGHLSVDYCADGPGLRRGSHPYCLKSNTEELLFFPGGVQVYSVDTNGHISTCSYSSYLRITVPIDRPSNPFPDRAPAHLQTCDLVRALYPDTLVLLSSSGVFTFPQSSTTGSCIAVVLSSELPESEHTLFRKLLSQLTNLRVQPLGAEGVTFEHRENTSTKPLNQPVSRETEHIILPKWSERLSQSIQSGSSWLGQGLVKGGDHTGRAIQQGGTWLRQHITPEDTPHKVSPNVTRGLQVAQHGTTGAVKISHFLGEGVGIFVGCVGKEVAPHVKRHGNKLIPASVKENKSGRSNMNGAKAVASSGVQGLSTLWTSLEMATKTVGRSASSETVATVKHKYGEEAGDATNSALGSVRCLSITAFNMNNLLVQGILKSARRQSTMTTVDEAKAE</sequence>
<evidence type="ECO:0000313" key="3">
    <source>
        <dbReference type="Ensembl" id="ENSDCDP00010022010.1"/>
    </source>
</evidence>
<evidence type="ECO:0000256" key="1">
    <source>
        <dbReference type="SAM" id="MobiDB-lite"/>
    </source>
</evidence>
<dbReference type="InterPro" id="IPR009686">
    <property type="entry name" value="Senescence/spartin_C"/>
</dbReference>
<dbReference type="GO" id="GO:0005886">
    <property type="term" value="C:plasma membrane"/>
    <property type="evidence" value="ECO:0007669"/>
    <property type="project" value="TreeGrafter"/>
</dbReference>
<dbReference type="PANTHER" id="PTHR21068:SF43">
    <property type="entry name" value="SPARTIN"/>
    <property type="match status" value="1"/>
</dbReference>
<reference evidence="3" key="3">
    <citation type="submission" date="2025-09" db="UniProtKB">
        <authorList>
            <consortium name="Ensembl"/>
        </authorList>
    </citation>
    <scope>IDENTIFICATION</scope>
</reference>
<accession>A0AAY4BM80</accession>
<keyword evidence="4" id="KW-1185">Reference proteome</keyword>
<name>A0AAY4BM80_9TELE</name>
<dbReference type="GO" id="GO:0030514">
    <property type="term" value="P:negative regulation of BMP signaling pathway"/>
    <property type="evidence" value="ECO:0007669"/>
    <property type="project" value="TreeGrafter"/>
</dbReference>
<organism evidence="3 4">
    <name type="scientific">Denticeps clupeoides</name>
    <name type="common">denticle herring</name>
    <dbReference type="NCBI Taxonomy" id="299321"/>
    <lineage>
        <taxon>Eukaryota</taxon>
        <taxon>Metazoa</taxon>
        <taxon>Chordata</taxon>
        <taxon>Craniata</taxon>
        <taxon>Vertebrata</taxon>
        <taxon>Euteleostomi</taxon>
        <taxon>Actinopterygii</taxon>
        <taxon>Neopterygii</taxon>
        <taxon>Teleostei</taxon>
        <taxon>Clupei</taxon>
        <taxon>Clupeiformes</taxon>
        <taxon>Denticipitoidei</taxon>
        <taxon>Denticipitidae</taxon>
        <taxon>Denticeps</taxon>
    </lineage>
</organism>
<dbReference type="PANTHER" id="PTHR21068">
    <property type="entry name" value="SPARTIN"/>
    <property type="match status" value="1"/>
</dbReference>
<dbReference type="GO" id="GO:0051301">
    <property type="term" value="P:cell division"/>
    <property type="evidence" value="ECO:0007669"/>
    <property type="project" value="TreeGrafter"/>
</dbReference>
<reference evidence="3 4" key="1">
    <citation type="submission" date="2020-06" db="EMBL/GenBank/DDBJ databases">
        <authorList>
            <consortium name="Wellcome Sanger Institute Data Sharing"/>
        </authorList>
    </citation>
    <scope>NUCLEOTIDE SEQUENCE [LARGE SCALE GENOMIC DNA]</scope>
</reference>
<dbReference type="Pfam" id="PF06911">
    <property type="entry name" value="Senescence"/>
    <property type="match status" value="1"/>
</dbReference>
<dbReference type="Proteomes" id="UP000694580">
    <property type="component" value="Chromosome 6"/>
</dbReference>
<protein>
    <recommendedName>
        <fullName evidence="2">Senescence domain-containing protein</fullName>
    </recommendedName>
</protein>
<feature type="region of interest" description="Disordered" evidence="1">
    <location>
        <begin position="1"/>
        <end position="24"/>
    </location>
</feature>